<dbReference type="GO" id="GO:0031640">
    <property type="term" value="P:killing of cells of another organism"/>
    <property type="evidence" value="ECO:0007669"/>
    <property type="project" value="UniProtKB-KW"/>
</dbReference>
<dbReference type="Proteomes" id="UP000268048">
    <property type="component" value="Chromosome"/>
</dbReference>
<keyword evidence="2" id="KW-0044">Antibiotic</keyword>
<dbReference type="RefSeq" id="WP_124321245.1">
    <property type="nucleotide sequence ID" value="NZ_CP027753.1"/>
</dbReference>
<evidence type="ECO:0000259" key="4">
    <source>
        <dbReference type="Pfam" id="PF06958"/>
    </source>
</evidence>
<gene>
    <name evidence="5" type="ORF">C4K04_3897</name>
</gene>
<reference evidence="5 6" key="1">
    <citation type="submission" date="2018-03" db="EMBL/GenBank/DDBJ databases">
        <title>Diversity of phytobeneficial traits revealed by whole-genome analysis of worldwide-isolated phenazine-producing Pseudomonas spp.</title>
        <authorList>
            <person name="Biessy A."/>
            <person name="Novinscak A."/>
            <person name="Blom J."/>
            <person name="Leger G."/>
            <person name="Thomashow L.S."/>
            <person name="Cazorla F.M."/>
            <person name="Josic D."/>
            <person name="Filion M."/>
        </authorList>
    </citation>
    <scope>NUCLEOTIDE SEQUENCE [LARGE SCALE GENOMIC DNA]</scope>
    <source>
        <strain evidence="5 6">B25</strain>
    </source>
</reference>
<keyword evidence="1" id="KW-0929">Antimicrobial</keyword>
<evidence type="ECO:0000256" key="3">
    <source>
        <dbReference type="ARBA" id="ARBA00023048"/>
    </source>
</evidence>
<dbReference type="EMBL" id="CP027753">
    <property type="protein sequence ID" value="AZE49566.1"/>
    <property type="molecule type" value="Genomic_DNA"/>
</dbReference>
<evidence type="ECO:0000313" key="5">
    <source>
        <dbReference type="EMBL" id="AZE49566.1"/>
    </source>
</evidence>
<dbReference type="GO" id="GO:0042742">
    <property type="term" value="P:defense response to bacterium"/>
    <property type="evidence" value="ECO:0007669"/>
    <property type="project" value="UniProtKB-KW"/>
</dbReference>
<proteinExistence type="predicted"/>
<accession>A0A3G7TTE9</accession>
<evidence type="ECO:0000313" key="6">
    <source>
        <dbReference type="Proteomes" id="UP000268048"/>
    </source>
</evidence>
<evidence type="ECO:0000256" key="1">
    <source>
        <dbReference type="ARBA" id="ARBA00022529"/>
    </source>
</evidence>
<organism evidence="5 6">
    <name type="scientific">Pseudomonas chlororaphis</name>
    <dbReference type="NCBI Taxonomy" id="587753"/>
    <lineage>
        <taxon>Bacteria</taxon>
        <taxon>Pseudomonadati</taxon>
        <taxon>Pseudomonadota</taxon>
        <taxon>Gammaproteobacteria</taxon>
        <taxon>Pseudomonadales</taxon>
        <taxon>Pseudomonadaceae</taxon>
        <taxon>Pseudomonas</taxon>
    </lineage>
</organism>
<dbReference type="AlphaFoldDB" id="A0A3G7TTE9"/>
<dbReference type="Pfam" id="PF06958">
    <property type="entry name" value="Pyocin_S"/>
    <property type="match status" value="1"/>
</dbReference>
<dbReference type="InterPro" id="IPR016128">
    <property type="entry name" value="Pyosin/cloacin_T_dom"/>
</dbReference>
<dbReference type="SUPFAM" id="SSF69369">
    <property type="entry name" value="Cloacin translocation domain"/>
    <property type="match status" value="1"/>
</dbReference>
<keyword evidence="3" id="KW-0078">Bacteriocin</keyword>
<sequence>MSGYVPNAPKGYRNKGVEPVDLGAQRWAQYPDLPPKAEVKPDAAGCTFTKPCKLADGVINYATRVIPTTAISEYGQFALLGGREADATGNIPLKKISGSALPPALGTLLLSGTALASAGASCGGLCATGTAVATEAAATGAEAALITTGVVAGALAGMVALLWPSSLGDSSLYTDEQLKSLKKGRTRVRLHVEQQADGKLQGYGYNTEKRTDWEMIPVVQFVAWGQQQVADFGDGITLIWTPAVDSSSASGTPPLEAAPQAPHIWIYPPTEQADNIIVNPIYPSEYKDFILVFPSGSGIQPLYIALNVQLEKNKTAGAAFEDESYSGFSEEMKESGQQVTVKTECGTRTRLDMIGRDSDGTIACAECKASETAPLTKNQKKAFPEIEKSGGVIVGKGKPGFPGGTVIPPTRVDILRPK</sequence>
<name>A0A3G7TTE9_9PSED</name>
<dbReference type="InterPro" id="IPR036302">
    <property type="entry name" value="Pyosin/cloacin_T_dom_sf"/>
</dbReference>
<evidence type="ECO:0000256" key="2">
    <source>
        <dbReference type="ARBA" id="ARBA00023022"/>
    </source>
</evidence>
<feature type="domain" description="Pyosin/cloacin translocation" evidence="4">
    <location>
        <begin position="175"/>
        <end position="304"/>
    </location>
</feature>
<protein>
    <submittedName>
        <fullName evidence="5">Colicin E3</fullName>
    </submittedName>
</protein>